<protein>
    <submittedName>
        <fullName evidence="2">Uncharacterized protein</fullName>
    </submittedName>
</protein>
<feature type="transmembrane region" description="Helical" evidence="1">
    <location>
        <begin position="212"/>
        <end position="230"/>
    </location>
</feature>
<feature type="transmembrane region" description="Helical" evidence="1">
    <location>
        <begin position="166"/>
        <end position="185"/>
    </location>
</feature>
<reference evidence="3" key="1">
    <citation type="journal article" date="2023" name="Commun. Biol.">
        <title>Genome analysis of Parmales, the sister group of diatoms, reveals the evolutionary specialization of diatoms from phago-mixotrophs to photoautotrophs.</title>
        <authorList>
            <person name="Ban H."/>
            <person name="Sato S."/>
            <person name="Yoshikawa S."/>
            <person name="Yamada K."/>
            <person name="Nakamura Y."/>
            <person name="Ichinomiya M."/>
            <person name="Sato N."/>
            <person name="Blanc-Mathieu R."/>
            <person name="Endo H."/>
            <person name="Kuwata A."/>
            <person name="Ogata H."/>
        </authorList>
    </citation>
    <scope>NUCLEOTIDE SEQUENCE [LARGE SCALE GENOMIC DNA]</scope>
    <source>
        <strain evidence="3">NIES 3700</strain>
    </source>
</reference>
<proteinExistence type="predicted"/>
<gene>
    <name evidence="2" type="ORF">TrLO_g1914</name>
</gene>
<evidence type="ECO:0000256" key="1">
    <source>
        <dbReference type="SAM" id="Phobius"/>
    </source>
</evidence>
<evidence type="ECO:0000313" key="3">
    <source>
        <dbReference type="Proteomes" id="UP001165122"/>
    </source>
</evidence>
<keyword evidence="1" id="KW-1133">Transmembrane helix</keyword>
<dbReference type="EMBL" id="BRXW01000637">
    <property type="protein sequence ID" value="GMH71265.1"/>
    <property type="molecule type" value="Genomic_DNA"/>
</dbReference>
<organism evidence="2 3">
    <name type="scientific">Triparma laevis f. longispina</name>
    <dbReference type="NCBI Taxonomy" id="1714387"/>
    <lineage>
        <taxon>Eukaryota</taxon>
        <taxon>Sar</taxon>
        <taxon>Stramenopiles</taxon>
        <taxon>Ochrophyta</taxon>
        <taxon>Bolidophyceae</taxon>
        <taxon>Parmales</taxon>
        <taxon>Triparmaceae</taxon>
        <taxon>Triparma</taxon>
    </lineage>
</organism>
<dbReference type="AlphaFoldDB" id="A0A9W7AJV6"/>
<comment type="caution">
    <text evidence="2">The sequence shown here is derived from an EMBL/GenBank/DDBJ whole genome shotgun (WGS) entry which is preliminary data.</text>
</comment>
<name>A0A9W7AJV6_9STRA</name>
<keyword evidence="1" id="KW-0812">Transmembrane</keyword>
<dbReference type="Proteomes" id="UP001165122">
    <property type="component" value="Unassembled WGS sequence"/>
</dbReference>
<sequence length="461" mass="52064">MTSYVPLNSNEQHPFDKITTSGMTLVQAAAVPNLATAVPVVSQGFAHTNNRFISDLVANTIDRNDPRVSMFFDIAIESRIAETAFKFSLIKYSDPVPGEMSQSSMPSTFSPMRFSEWEGMTVTDQFKIYVNPNSVQWVNLPMLSMERLQAIAIEEVGIHHNRNYRICGGVFLGLIMVIIGGKMMGDQQDEPVDQYDPDTGQWVEHEERFDPVALTFGVLFLMIGFVFMFIRCCTCVFSMYGVSNYTGASLTISDFFRPENIVAAWEVDKAGWNSYRDVAFNKFGEKGFERLWKNIYYEWDRVIKRSGGHKPVVVISKLGIYSTVYGMNFMPVTRSCDNNCRVKAQYNIKTETFKPKANFMYDLLGCREIMKCNDVEMYEHLSGERVMVVPVVYGARTKRERDGVVRAEDFVLPLPRGLTGREIVKLKSEILCLEEVDLAIRESGLLEKVAGIVSEFAGGGA</sequence>
<accession>A0A9W7AJV6</accession>
<keyword evidence="1" id="KW-0472">Membrane</keyword>
<evidence type="ECO:0000313" key="2">
    <source>
        <dbReference type="EMBL" id="GMH71265.1"/>
    </source>
</evidence>
<keyword evidence="3" id="KW-1185">Reference proteome</keyword>